<dbReference type="InterPro" id="IPR009057">
    <property type="entry name" value="Homeodomain-like_sf"/>
</dbReference>
<dbReference type="Pfam" id="PF13407">
    <property type="entry name" value="Peripla_BP_4"/>
    <property type="match status" value="1"/>
</dbReference>
<evidence type="ECO:0000313" key="10">
    <source>
        <dbReference type="EMBL" id="SHL09182.1"/>
    </source>
</evidence>
<sequence>MCKTVLYLIAIIAIITSCSKSEKTYKIAVSQCSEDIWRNKLNEELKMGTYVHNNVELSFASADGSDEKQIEQIHQFMKDGMDLLIVAPNQIATVSPAIDEVFDKGIPVIVFDRKTNSEKFTAFIGADNFEMGRLMGEYIATKLKGKGRVLEIMGLKGSSPAIERHNGFLNAISSYPDIVLVASLQGDWTEESAMKAIKAYHGDLSNIDFVFGQNDRMAVGASKVLSKLPASHHTKYCGIDGLPGEGNGLASVRDSILEASYIYPTHGDEVLQLAMDILEGKPYKKDNRLMASLVTKDNARVLLLQSEELTRQGHNIDFLHEQSDNYLQQLDTQRVITWMAVGIIVLLLIAIVLLYRYHLNKVTMQRERVINTLWNIPVEELPAEPAEPEQPAEVAESGVVKPEPSEPTVDSRFLARFKEVVEARMSDSEVSVEDLAADMNLSRVQLYRKVKAITDSSPVELLRTARLKRAYQLLATTDKNISEVAYDVGFTAPSYFTKCFKDEFGISPSDLS</sequence>
<dbReference type="AlphaFoldDB" id="A0A1M6XT65"/>
<keyword evidence="8" id="KW-0812">Transmembrane</keyword>
<keyword evidence="8" id="KW-1133">Transmembrane helix</keyword>
<protein>
    <submittedName>
        <fullName evidence="10">ABC-type sugar transport system, substrate-binding protein, contains N-terminal xre family HTH domain</fullName>
    </submittedName>
</protein>
<reference evidence="10 11" key="1">
    <citation type="submission" date="2016-11" db="EMBL/GenBank/DDBJ databases">
        <authorList>
            <person name="Jaros S."/>
            <person name="Januszkiewicz K."/>
            <person name="Wedrychowicz H."/>
        </authorList>
    </citation>
    <scope>NUCLEOTIDE SEQUENCE [LARGE SCALE GENOMIC DNA]</scope>
    <source>
        <strain evidence="10 11">KHT3</strain>
    </source>
</reference>
<feature type="compositionally biased region" description="Low complexity" evidence="7">
    <location>
        <begin position="384"/>
        <end position="396"/>
    </location>
</feature>
<dbReference type="RefSeq" id="WP_073210519.1">
    <property type="nucleotide sequence ID" value="NZ_FRBD01000022.1"/>
</dbReference>
<dbReference type="Pfam" id="PF12833">
    <property type="entry name" value="HTH_18"/>
    <property type="match status" value="1"/>
</dbReference>
<dbReference type="PANTHER" id="PTHR46847">
    <property type="entry name" value="D-ALLOSE-BINDING PERIPLASMIC PROTEIN-RELATED"/>
    <property type="match status" value="1"/>
</dbReference>
<evidence type="ECO:0000256" key="6">
    <source>
        <dbReference type="ARBA" id="ARBA00023163"/>
    </source>
</evidence>
<dbReference type="GO" id="GO:0043565">
    <property type="term" value="F:sequence-specific DNA binding"/>
    <property type="evidence" value="ECO:0007669"/>
    <property type="project" value="InterPro"/>
</dbReference>
<feature type="domain" description="HTH araC/xylS-type" evidence="9">
    <location>
        <begin position="415"/>
        <end position="512"/>
    </location>
</feature>
<keyword evidence="10" id="KW-0762">Sugar transport</keyword>
<dbReference type="OrthoDB" id="358279at2"/>
<dbReference type="GO" id="GO:0030313">
    <property type="term" value="C:cell envelope"/>
    <property type="evidence" value="ECO:0007669"/>
    <property type="project" value="UniProtKB-SubCell"/>
</dbReference>
<gene>
    <name evidence="10" type="ORF">SAMN05216463_12214</name>
</gene>
<evidence type="ECO:0000313" key="11">
    <source>
        <dbReference type="Proteomes" id="UP000184130"/>
    </source>
</evidence>
<comment type="similarity">
    <text evidence="2">Belongs to the bacterial solute-binding protein 2 family.</text>
</comment>
<dbReference type="InterPro" id="IPR025997">
    <property type="entry name" value="SBP_2_dom"/>
</dbReference>
<evidence type="ECO:0000256" key="5">
    <source>
        <dbReference type="ARBA" id="ARBA00023125"/>
    </source>
</evidence>
<dbReference type="Gene3D" id="1.10.10.60">
    <property type="entry name" value="Homeodomain-like"/>
    <property type="match status" value="1"/>
</dbReference>
<keyword evidence="8" id="KW-0472">Membrane</keyword>
<dbReference type="CDD" id="cd06308">
    <property type="entry name" value="PBP1_sensor_kinase-like"/>
    <property type="match status" value="1"/>
</dbReference>
<dbReference type="SUPFAM" id="SSF46689">
    <property type="entry name" value="Homeodomain-like"/>
    <property type="match status" value="1"/>
</dbReference>
<proteinExistence type="inferred from homology"/>
<keyword evidence="6" id="KW-0804">Transcription</keyword>
<evidence type="ECO:0000256" key="8">
    <source>
        <dbReference type="SAM" id="Phobius"/>
    </source>
</evidence>
<dbReference type="Gene3D" id="3.40.50.2300">
    <property type="match status" value="2"/>
</dbReference>
<evidence type="ECO:0000256" key="4">
    <source>
        <dbReference type="ARBA" id="ARBA00023015"/>
    </source>
</evidence>
<organism evidence="10 11">
    <name type="scientific">Xylanibacter ruminicola</name>
    <name type="common">Prevotella ruminicola</name>
    <dbReference type="NCBI Taxonomy" id="839"/>
    <lineage>
        <taxon>Bacteria</taxon>
        <taxon>Pseudomonadati</taxon>
        <taxon>Bacteroidota</taxon>
        <taxon>Bacteroidia</taxon>
        <taxon>Bacteroidales</taxon>
        <taxon>Prevotellaceae</taxon>
        <taxon>Xylanibacter</taxon>
    </lineage>
</organism>
<evidence type="ECO:0000256" key="3">
    <source>
        <dbReference type="ARBA" id="ARBA00022729"/>
    </source>
</evidence>
<evidence type="ECO:0000259" key="9">
    <source>
        <dbReference type="PROSITE" id="PS01124"/>
    </source>
</evidence>
<keyword evidence="5" id="KW-0238">DNA-binding</keyword>
<dbReference type="SMART" id="SM00342">
    <property type="entry name" value="HTH_ARAC"/>
    <property type="match status" value="1"/>
</dbReference>
<dbReference type="EMBL" id="FRBD01000022">
    <property type="protein sequence ID" value="SHL09182.1"/>
    <property type="molecule type" value="Genomic_DNA"/>
</dbReference>
<evidence type="ECO:0000256" key="7">
    <source>
        <dbReference type="SAM" id="MobiDB-lite"/>
    </source>
</evidence>
<feature type="transmembrane region" description="Helical" evidence="8">
    <location>
        <begin position="335"/>
        <end position="355"/>
    </location>
</feature>
<keyword evidence="10" id="KW-0813">Transport</keyword>
<comment type="subcellular location">
    <subcellularLocation>
        <location evidence="1">Cell envelope</location>
    </subcellularLocation>
</comment>
<dbReference type="InterPro" id="IPR020449">
    <property type="entry name" value="Tscrpt_reg_AraC-type_HTH"/>
</dbReference>
<name>A0A1M6XT65_XYLRU</name>
<dbReference type="SUPFAM" id="SSF53822">
    <property type="entry name" value="Periplasmic binding protein-like I"/>
    <property type="match status" value="1"/>
</dbReference>
<dbReference type="InterPro" id="IPR018060">
    <property type="entry name" value="HTH_AraC"/>
</dbReference>
<dbReference type="InterPro" id="IPR028082">
    <property type="entry name" value="Peripla_BP_I"/>
</dbReference>
<dbReference type="GO" id="GO:0003700">
    <property type="term" value="F:DNA-binding transcription factor activity"/>
    <property type="evidence" value="ECO:0007669"/>
    <property type="project" value="InterPro"/>
</dbReference>
<evidence type="ECO:0000256" key="2">
    <source>
        <dbReference type="ARBA" id="ARBA00007639"/>
    </source>
</evidence>
<dbReference type="Proteomes" id="UP000184130">
    <property type="component" value="Unassembled WGS sequence"/>
</dbReference>
<dbReference type="PANTHER" id="PTHR46847:SF1">
    <property type="entry name" value="D-ALLOSE-BINDING PERIPLASMIC PROTEIN-RELATED"/>
    <property type="match status" value="1"/>
</dbReference>
<evidence type="ECO:0000256" key="1">
    <source>
        <dbReference type="ARBA" id="ARBA00004196"/>
    </source>
</evidence>
<dbReference type="GO" id="GO:0030246">
    <property type="term" value="F:carbohydrate binding"/>
    <property type="evidence" value="ECO:0007669"/>
    <property type="project" value="UniProtKB-ARBA"/>
</dbReference>
<keyword evidence="3" id="KW-0732">Signal</keyword>
<dbReference type="PROSITE" id="PS51257">
    <property type="entry name" value="PROKAR_LIPOPROTEIN"/>
    <property type="match status" value="1"/>
</dbReference>
<dbReference type="PRINTS" id="PR00032">
    <property type="entry name" value="HTHARAC"/>
</dbReference>
<dbReference type="PROSITE" id="PS01124">
    <property type="entry name" value="HTH_ARAC_FAMILY_2"/>
    <property type="match status" value="1"/>
</dbReference>
<accession>A0A1M6XT65</accession>
<feature type="region of interest" description="Disordered" evidence="7">
    <location>
        <begin position="384"/>
        <end position="407"/>
    </location>
</feature>
<keyword evidence="4" id="KW-0805">Transcription regulation</keyword>